<keyword evidence="3" id="KW-1185">Reference proteome</keyword>
<evidence type="ECO:0000313" key="2">
    <source>
        <dbReference type="EMBL" id="KAI1608732.1"/>
    </source>
</evidence>
<gene>
    <name evidence="2" type="ORF">EDD36DRAFT_91424</name>
</gene>
<reference evidence="2" key="1">
    <citation type="journal article" date="2022" name="bioRxiv">
        <title>Deciphering the potential niche of two novel black yeast fungi from a biological soil crust based on their genomes, phenotypes, and melanin regulation.</title>
        <authorList>
            <consortium name="DOE Joint Genome Institute"/>
            <person name="Carr E.C."/>
            <person name="Barton Q."/>
            <person name="Grambo S."/>
            <person name="Sullivan M."/>
            <person name="Renfro C.M."/>
            <person name="Kuo A."/>
            <person name="Pangilinan J."/>
            <person name="Lipzen A."/>
            <person name="Keymanesh K."/>
            <person name="Savage E."/>
            <person name="Barry K."/>
            <person name="Grigoriev I.V."/>
            <person name="Riekhof W.R."/>
            <person name="Harris S.S."/>
        </authorList>
    </citation>
    <scope>NUCLEOTIDE SEQUENCE</scope>
    <source>
        <strain evidence="2">JF 03-4F</strain>
    </source>
</reference>
<dbReference type="Proteomes" id="UP001203852">
    <property type="component" value="Unassembled WGS sequence"/>
</dbReference>
<accession>A0AAN6DP69</accession>
<dbReference type="AlphaFoldDB" id="A0AAN6DP69"/>
<keyword evidence="1" id="KW-0812">Transmembrane</keyword>
<proteinExistence type="predicted"/>
<keyword evidence="1" id="KW-1133">Transmembrane helix</keyword>
<feature type="transmembrane region" description="Helical" evidence="1">
    <location>
        <begin position="39"/>
        <end position="58"/>
    </location>
</feature>
<protein>
    <submittedName>
        <fullName evidence="2">Uncharacterized protein</fullName>
    </submittedName>
</protein>
<dbReference type="EMBL" id="MU404362">
    <property type="protein sequence ID" value="KAI1608732.1"/>
    <property type="molecule type" value="Genomic_DNA"/>
</dbReference>
<sequence>MSIGKGLTVCNGLLVIGAKWNFLDRFPIIGLDWTFLDSFLVFGGWRTFFSCFLIVRVNRDRVMRPRWRFCRASFPVTNIRSGIDIECLGLSFSQQLYLLWRGYDLAQDGYFLARISFC</sequence>
<comment type="caution">
    <text evidence="2">The sequence shown here is derived from an EMBL/GenBank/DDBJ whole genome shotgun (WGS) entry which is preliminary data.</text>
</comment>
<keyword evidence="1" id="KW-0472">Membrane</keyword>
<name>A0AAN6DP69_9EURO</name>
<evidence type="ECO:0000256" key="1">
    <source>
        <dbReference type="SAM" id="Phobius"/>
    </source>
</evidence>
<evidence type="ECO:0000313" key="3">
    <source>
        <dbReference type="Proteomes" id="UP001203852"/>
    </source>
</evidence>
<organism evidence="2 3">
    <name type="scientific">Exophiala viscosa</name>
    <dbReference type="NCBI Taxonomy" id="2486360"/>
    <lineage>
        <taxon>Eukaryota</taxon>
        <taxon>Fungi</taxon>
        <taxon>Dikarya</taxon>
        <taxon>Ascomycota</taxon>
        <taxon>Pezizomycotina</taxon>
        <taxon>Eurotiomycetes</taxon>
        <taxon>Chaetothyriomycetidae</taxon>
        <taxon>Chaetothyriales</taxon>
        <taxon>Herpotrichiellaceae</taxon>
        <taxon>Exophiala</taxon>
    </lineage>
</organism>